<dbReference type="AlphaFoldDB" id="A0A8R1TVN7"/>
<name>A0A8R1TVN7_ONCVO</name>
<reference evidence="1" key="2">
    <citation type="submission" date="2022-06" db="UniProtKB">
        <authorList>
            <consortium name="EnsemblMetazoa"/>
        </authorList>
    </citation>
    <scope>IDENTIFICATION</scope>
</reference>
<reference evidence="2" key="1">
    <citation type="submission" date="2013-10" db="EMBL/GenBank/DDBJ databases">
        <title>Genome sequencing of Onchocerca volvulus.</title>
        <authorList>
            <person name="Cotton J."/>
            <person name="Tsai J."/>
            <person name="Stanley E."/>
            <person name="Tracey A."/>
            <person name="Holroyd N."/>
            <person name="Lustigman S."/>
            <person name="Berriman M."/>
        </authorList>
    </citation>
    <scope>NUCLEOTIDE SEQUENCE</scope>
</reference>
<dbReference type="EMBL" id="CMVM020000161">
    <property type="status" value="NOT_ANNOTATED_CDS"/>
    <property type="molecule type" value="Genomic_DNA"/>
</dbReference>
<evidence type="ECO:0000313" key="1">
    <source>
        <dbReference type="EnsemblMetazoa" id="OVOC5838.1"/>
    </source>
</evidence>
<dbReference type="EnsemblMetazoa" id="OVOC5838.1">
    <property type="protein sequence ID" value="OVOC5838.1"/>
    <property type="gene ID" value="WBGene00242647"/>
</dbReference>
<keyword evidence="2" id="KW-1185">Reference proteome</keyword>
<accession>A0A8R1TVN7</accession>
<protein>
    <submittedName>
        <fullName evidence="1">Uncharacterized protein</fullName>
    </submittedName>
</protein>
<organism evidence="1 2">
    <name type="scientific">Onchocerca volvulus</name>
    <dbReference type="NCBI Taxonomy" id="6282"/>
    <lineage>
        <taxon>Eukaryota</taxon>
        <taxon>Metazoa</taxon>
        <taxon>Ecdysozoa</taxon>
        <taxon>Nematoda</taxon>
        <taxon>Chromadorea</taxon>
        <taxon>Rhabditida</taxon>
        <taxon>Spirurina</taxon>
        <taxon>Spiruromorpha</taxon>
        <taxon>Filarioidea</taxon>
        <taxon>Onchocercidae</taxon>
        <taxon>Onchocerca</taxon>
    </lineage>
</organism>
<evidence type="ECO:0000313" key="2">
    <source>
        <dbReference type="Proteomes" id="UP000024404"/>
    </source>
</evidence>
<sequence length="108" mass="13149">QENKKKRGEKQVNKTHKRKYIESNEFKGHRRYFTTPPKQPAFKVFHCLTIVPRLYNSSYHNKLMKYARQIAMLLTGTECYGTLLRLLPSWQMNTFDDEEMKYWAWKQE</sequence>
<proteinExistence type="predicted"/>
<dbReference type="Proteomes" id="UP000024404">
    <property type="component" value="Unassembled WGS sequence"/>
</dbReference>